<keyword evidence="3" id="KW-1185">Reference proteome</keyword>
<evidence type="ECO:0000256" key="1">
    <source>
        <dbReference type="SAM" id="MobiDB-lite"/>
    </source>
</evidence>
<evidence type="ECO:0000313" key="2">
    <source>
        <dbReference type="EMBL" id="MFD2054292.1"/>
    </source>
</evidence>
<organism evidence="2 3">
    <name type="scientific">Mesorhizobium calcicola</name>
    <dbReference type="NCBI Taxonomy" id="1300310"/>
    <lineage>
        <taxon>Bacteria</taxon>
        <taxon>Pseudomonadati</taxon>
        <taxon>Pseudomonadota</taxon>
        <taxon>Alphaproteobacteria</taxon>
        <taxon>Hyphomicrobiales</taxon>
        <taxon>Phyllobacteriaceae</taxon>
        <taxon>Mesorhizobium</taxon>
    </lineage>
</organism>
<feature type="compositionally biased region" description="Gly residues" evidence="1">
    <location>
        <begin position="36"/>
        <end position="48"/>
    </location>
</feature>
<comment type="caution">
    <text evidence="2">The sequence shown here is derived from an EMBL/GenBank/DDBJ whole genome shotgun (WGS) entry which is preliminary data.</text>
</comment>
<protein>
    <submittedName>
        <fullName evidence="2">Uncharacterized protein</fullName>
    </submittedName>
</protein>
<accession>A0ABW4WFI1</accession>
<sequence>MAASRSTTPLKTPRLNLRSVRTATQNRRDVGALQAGRGGNPARRGGGLARQKPHHHAFGLRQRQCAFVAVAAELDFAGNDQNEIGQVGPTLLGAGPSITVAF</sequence>
<dbReference type="RefSeq" id="WP_379019872.1">
    <property type="nucleotide sequence ID" value="NZ_JBHUGY010000022.1"/>
</dbReference>
<dbReference type="Proteomes" id="UP001597349">
    <property type="component" value="Unassembled WGS sequence"/>
</dbReference>
<dbReference type="EMBL" id="JBHUGY010000022">
    <property type="protein sequence ID" value="MFD2054292.1"/>
    <property type="molecule type" value="Genomic_DNA"/>
</dbReference>
<name>A0ABW4WFI1_9HYPH</name>
<evidence type="ECO:0000313" key="3">
    <source>
        <dbReference type="Proteomes" id="UP001597349"/>
    </source>
</evidence>
<reference evidence="3" key="1">
    <citation type="journal article" date="2019" name="Int. J. Syst. Evol. Microbiol.">
        <title>The Global Catalogue of Microorganisms (GCM) 10K type strain sequencing project: providing services to taxonomists for standard genome sequencing and annotation.</title>
        <authorList>
            <consortium name="The Broad Institute Genomics Platform"/>
            <consortium name="The Broad Institute Genome Sequencing Center for Infectious Disease"/>
            <person name="Wu L."/>
            <person name="Ma J."/>
        </authorList>
    </citation>
    <scope>NUCLEOTIDE SEQUENCE [LARGE SCALE GENOMIC DNA]</scope>
    <source>
        <strain evidence="3">CGMCC 1.16226</strain>
    </source>
</reference>
<proteinExistence type="predicted"/>
<gene>
    <name evidence="2" type="ORF">ACFSQT_14680</name>
</gene>
<feature type="region of interest" description="Disordered" evidence="1">
    <location>
        <begin position="25"/>
        <end position="56"/>
    </location>
</feature>